<feature type="transmembrane region" description="Helical" evidence="1">
    <location>
        <begin position="242"/>
        <end position="263"/>
    </location>
</feature>
<dbReference type="EMBL" id="JAUSTO010000011">
    <property type="protein sequence ID" value="MDQ0153062.1"/>
    <property type="molecule type" value="Genomic_DNA"/>
</dbReference>
<comment type="caution">
    <text evidence="2">The sequence shown here is derived from an EMBL/GenBank/DDBJ whole genome shotgun (WGS) entry which is preliminary data.</text>
</comment>
<organism evidence="2 3">
    <name type="scientific">Moryella indoligenes</name>
    <dbReference type="NCBI Taxonomy" id="371674"/>
    <lineage>
        <taxon>Bacteria</taxon>
        <taxon>Bacillati</taxon>
        <taxon>Bacillota</taxon>
        <taxon>Clostridia</taxon>
        <taxon>Lachnospirales</taxon>
        <taxon>Lachnospiraceae</taxon>
        <taxon>Moryella</taxon>
    </lineage>
</organism>
<accession>A0AAE3VB42</accession>
<feature type="transmembrane region" description="Helical" evidence="1">
    <location>
        <begin position="100"/>
        <end position="123"/>
    </location>
</feature>
<feature type="transmembrane region" description="Helical" evidence="1">
    <location>
        <begin position="199"/>
        <end position="222"/>
    </location>
</feature>
<evidence type="ECO:0000256" key="1">
    <source>
        <dbReference type="SAM" id="Phobius"/>
    </source>
</evidence>
<feature type="transmembrane region" description="Helical" evidence="1">
    <location>
        <begin position="135"/>
        <end position="160"/>
    </location>
</feature>
<evidence type="ECO:0008006" key="4">
    <source>
        <dbReference type="Google" id="ProtNLM"/>
    </source>
</evidence>
<feature type="transmembrane region" description="Helical" evidence="1">
    <location>
        <begin position="43"/>
        <end position="62"/>
    </location>
</feature>
<evidence type="ECO:0000313" key="3">
    <source>
        <dbReference type="Proteomes" id="UP001241537"/>
    </source>
</evidence>
<evidence type="ECO:0000313" key="2">
    <source>
        <dbReference type="EMBL" id="MDQ0153062.1"/>
    </source>
</evidence>
<keyword evidence="1" id="KW-1133">Transmembrane helix</keyword>
<keyword evidence="1" id="KW-0812">Transmembrane</keyword>
<sequence length="265" mass="29825">MPDRTGQKLSAERSRTLIKLIAVLLMVLNHVAAIFLVPGAPLYALLTGIGYFTAVTMCFFLVEGFYHTRSRRRYGARLLIFALLSEPPYLLAFFSRRTPGAIIASPLNILFTLLLCLLMLALLDAPHIPVPLKLSGTLLLVLLTKYCDWGILAPLFVLLFRQSRGEGIEPRMKSWLLCCLLIGADTLLENLIWMHSALYALLSTAAALAGPLLAALCSYFYMKEHHAGDAPLRRETRSARFLNRWFFYFFYPAHLLLLALLHLSI</sequence>
<feature type="transmembrane region" description="Helical" evidence="1">
    <location>
        <begin position="172"/>
        <end position="192"/>
    </location>
</feature>
<dbReference type="Pfam" id="PF05857">
    <property type="entry name" value="TraX"/>
    <property type="match status" value="1"/>
</dbReference>
<gene>
    <name evidence="2" type="ORF">J2S20_001769</name>
</gene>
<dbReference type="RefSeq" id="WP_307255057.1">
    <property type="nucleotide sequence ID" value="NZ_JAUSTO010000011.1"/>
</dbReference>
<protein>
    <recommendedName>
        <fullName evidence="4">TraX protein</fullName>
    </recommendedName>
</protein>
<name>A0AAE3VB42_9FIRM</name>
<keyword evidence="1" id="KW-0472">Membrane</keyword>
<dbReference type="AlphaFoldDB" id="A0AAE3VB42"/>
<reference evidence="2" key="1">
    <citation type="submission" date="2023-07" db="EMBL/GenBank/DDBJ databases">
        <title>Genomic Encyclopedia of Type Strains, Phase IV (KMG-IV): sequencing the most valuable type-strain genomes for metagenomic binning, comparative biology and taxonomic classification.</title>
        <authorList>
            <person name="Goeker M."/>
        </authorList>
    </citation>
    <scope>NUCLEOTIDE SEQUENCE</scope>
    <source>
        <strain evidence="2">DSM 19659</strain>
    </source>
</reference>
<dbReference type="InterPro" id="IPR008875">
    <property type="entry name" value="TraX"/>
</dbReference>
<dbReference type="Proteomes" id="UP001241537">
    <property type="component" value="Unassembled WGS sequence"/>
</dbReference>
<keyword evidence="3" id="KW-1185">Reference proteome</keyword>
<proteinExistence type="predicted"/>
<feature type="transmembrane region" description="Helical" evidence="1">
    <location>
        <begin position="20"/>
        <end position="37"/>
    </location>
</feature>